<dbReference type="Proteomes" id="UP001596137">
    <property type="component" value="Unassembled WGS sequence"/>
</dbReference>
<organism evidence="3 4">
    <name type="scientific">Sphaerisporangium aureirubrum</name>
    <dbReference type="NCBI Taxonomy" id="1544736"/>
    <lineage>
        <taxon>Bacteria</taxon>
        <taxon>Bacillati</taxon>
        <taxon>Actinomycetota</taxon>
        <taxon>Actinomycetes</taxon>
        <taxon>Streptosporangiales</taxon>
        <taxon>Streptosporangiaceae</taxon>
        <taxon>Sphaerisporangium</taxon>
    </lineage>
</organism>
<dbReference type="RefSeq" id="WP_380760263.1">
    <property type="nucleotide sequence ID" value="NZ_JBHSRF010000069.1"/>
</dbReference>
<feature type="signal peptide" evidence="2">
    <location>
        <begin position="1"/>
        <end position="25"/>
    </location>
</feature>
<feature type="chain" id="PRO_5046439433" evidence="2">
    <location>
        <begin position="26"/>
        <end position="113"/>
    </location>
</feature>
<sequence>MPGKASTNITLIALGALSLAMVALSYGSDEPDVTADCVEQQSDGSYLAVEDGYCGAGGGTHGGGAFIWLYGGSRNSDGRITGGSISRPPKGNISTRSGTVIRGGIGGHGGGGS</sequence>
<evidence type="ECO:0000313" key="3">
    <source>
        <dbReference type="EMBL" id="MFC6085773.1"/>
    </source>
</evidence>
<accession>A0ABW1NSE1</accession>
<comment type="caution">
    <text evidence="3">The sequence shown here is derived from an EMBL/GenBank/DDBJ whole genome shotgun (WGS) entry which is preliminary data.</text>
</comment>
<reference evidence="4" key="1">
    <citation type="journal article" date="2019" name="Int. J. Syst. Evol. Microbiol.">
        <title>The Global Catalogue of Microorganisms (GCM) 10K type strain sequencing project: providing services to taxonomists for standard genome sequencing and annotation.</title>
        <authorList>
            <consortium name="The Broad Institute Genomics Platform"/>
            <consortium name="The Broad Institute Genome Sequencing Center for Infectious Disease"/>
            <person name="Wu L."/>
            <person name="Ma J."/>
        </authorList>
    </citation>
    <scope>NUCLEOTIDE SEQUENCE [LARGE SCALE GENOMIC DNA]</scope>
    <source>
        <strain evidence="4">JCM 30346</strain>
    </source>
</reference>
<name>A0ABW1NSE1_9ACTN</name>
<keyword evidence="2" id="KW-0732">Signal</keyword>
<gene>
    <name evidence="3" type="ORF">ACFP1K_31725</name>
</gene>
<keyword evidence="4" id="KW-1185">Reference proteome</keyword>
<protein>
    <submittedName>
        <fullName evidence="3">Uncharacterized protein</fullName>
    </submittedName>
</protein>
<evidence type="ECO:0000313" key="4">
    <source>
        <dbReference type="Proteomes" id="UP001596137"/>
    </source>
</evidence>
<evidence type="ECO:0000256" key="2">
    <source>
        <dbReference type="SAM" id="SignalP"/>
    </source>
</evidence>
<feature type="compositionally biased region" description="Gly residues" evidence="1">
    <location>
        <begin position="101"/>
        <end position="113"/>
    </location>
</feature>
<dbReference type="EMBL" id="JBHSRF010000069">
    <property type="protein sequence ID" value="MFC6085773.1"/>
    <property type="molecule type" value="Genomic_DNA"/>
</dbReference>
<evidence type="ECO:0000256" key="1">
    <source>
        <dbReference type="SAM" id="MobiDB-lite"/>
    </source>
</evidence>
<proteinExistence type="predicted"/>
<feature type="region of interest" description="Disordered" evidence="1">
    <location>
        <begin position="79"/>
        <end position="113"/>
    </location>
</feature>